<comment type="similarity">
    <text evidence="1">Belongs to the asteroid family.</text>
</comment>
<dbReference type="InterPro" id="IPR026832">
    <property type="entry name" value="Asteroid"/>
</dbReference>
<dbReference type="EMBL" id="JABFDY010000027">
    <property type="protein sequence ID" value="KAF7687354.1"/>
    <property type="molecule type" value="Genomic_DNA"/>
</dbReference>
<dbReference type="Proteomes" id="UP000606274">
    <property type="component" value="Unassembled WGS sequence"/>
</dbReference>
<comment type="caution">
    <text evidence="2">The sequence shown here is derived from an EMBL/GenBank/DDBJ whole genome shotgun (WGS) entry which is preliminary data.</text>
</comment>
<reference evidence="2" key="1">
    <citation type="submission" date="2020-08" db="EMBL/GenBank/DDBJ databases">
        <title>Chromosome-level assembly of Southern catfish (Silurus meridionalis) provides insights into visual adaptation to the nocturnal and benthic lifestyles.</title>
        <authorList>
            <person name="Zhang Y."/>
            <person name="Wang D."/>
            <person name="Peng Z."/>
        </authorList>
    </citation>
    <scope>NUCLEOTIDE SEQUENCE</scope>
    <source>
        <strain evidence="2">SWU-2019-XX</strain>
        <tissue evidence="2">Muscle</tissue>
    </source>
</reference>
<dbReference type="InterPro" id="IPR029060">
    <property type="entry name" value="PIN-like_dom_sf"/>
</dbReference>
<dbReference type="SUPFAM" id="SSF88723">
    <property type="entry name" value="PIN domain-like"/>
    <property type="match status" value="1"/>
</dbReference>
<dbReference type="PANTHER" id="PTHR15665:SF1">
    <property type="entry name" value="PROTEIN ASTEROID HOMOLOG 1"/>
    <property type="match status" value="1"/>
</dbReference>
<evidence type="ECO:0008006" key="4">
    <source>
        <dbReference type="Google" id="ProtNLM"/>
    </source>
</evidence>
<protein>
    <recommendedName>
        <fullName evidence="4">Asteroid domain-containing protein</fullName>
    </recommendedName>
</protein>
<dbReference type="PANTHER" id="PTHR15665">
    <property type="entry name" value="ASTEROID PROTEIN"/>
    <property type="match status" value="1"/>
</dbReference>
<name>A0A8T0A6Q7_SILME</name>
<dbReference type="OrthoDB" id="25987at2759"/>
<evidence type="ECO:0000313" key="2">
    <source>
        <dbReference type="EMBL" id="KAF7687354.1"/>
    </source>
</evidence>
<evidence type="ECO:0000313" key="3">
    <source>
        <dbReference type="Proteomes" id="UP000606274"/>
    </source>
</evidence>
<gene>
    <name evidence="2" type="ORF">HF521_014582</name>
</gene>
<dbReference type="Gene3D" id="3.40.50.1010">
    <property type="entry name" value="5'-nuclease"/>
    <property type="match status" value="1"/>
</dbReference>
<keyword evidence="3" id="KW-1185">Reference proteome</keyword>
<proteinExistence type="inferred from homology"/>
<sequence length="646" mass="73910">MGVHGLQQYIDSNIDFLMTCCFRQSKLIIDGSCLFHWLYFESNLDQIHGGNYNDFEKTVTLFFKNLGACNIEPYVVLDGGDDIKGNKFETMKRRCQERIRRANALSRGCSGEHLPILIKNVFKQILQKIGVHFIQCLTEADWEAAALANEWGCPILSSDSDFYIFSNRGGFLPITYFKWRKGSHHKCIPAKLFRFENLCAAFNHMNRHNLSLFAIIQGNDYYNLDKRQFPNFSQFSTRLGKTSKIDGLLTWLSHFTGPTEAISSLMSQMKKDVKSDSLRHNINQAMEMYRLKPSSIAQFFINGEPQSRPLQNLPDWTLKPLAEGKLASSIIAVLTQKRVILKFQVEDFGLSSSNHTSQLIRQVMYGILLCTRRQNIIKCSTSDEENQQYDVEEYDRQKTTLISSMVPAVLPRCVETQLHLDSLWEAPQDVRLQVMLEALEVSQIADSTVPEGLQLAVYVTCFWLKHAKPKPRAEIFWALLVSLVYGYLCREPKTEEVEVLSLEFEKLYRCNSSRAMDLKLAHAYCQWHCCLKDSFTLNQLLNHPVPEPELASLYCGSLLHGAAHELKRGRDPESVLTGSSVAISLYQSLHAAVVCELDDDFITKMQTRTRECQKSVDKLSNAFEHLMDEDEEENVACRENVDDKLP</sequence>
<evidence type="ECO:0000256" key="1">
    <source>
        <dbReference type="ARBA" id="ARBA00007398"/>
    </source>
</evidence>
<accession>A0A8T0A6Q7</accession>
<organism evidence="2 3">
    <name type="scientific">Silurus meridionalis</name>
    <name type="common">Southern catfish</name>
    <name type="synonym">Silurus soldatovi meridionalis</name>
    <dbReference type="NCBI Taxonomy" id="175797"/>
    <lineage>
        <taxon>Eukaryota</taxon>
        <taxon>Metazoa</taxon>
        <taxon>Chordata</taxon>
        <taxon>Craniata</taxon>
        <taxon>Vertebrata</taxon>
        <taxon>Euteleostomi</taxon>
        <taxon>Actinopterygii</taxon>
        <taxon>Neopterygii</taxon>
        <taxon>Teleostei</taxon>
        <taxon>Ostariophysi</taxon>
        <taxon>Siluriformes</taxon>
        <taxon>Siluridae</taxon>
        <taxon>Silurus</taxon>
    </lineage>
</organism>
<dbReference type="AlphaFoldDB" id="A0A8T0A6Q7"/>